<keyword evidence="12" id="KW-1185">Reference proteome</keyword>
<keyword evidence="4 10" id="KW-0732">Signal</keyword>
<evidence type="ECO:0000256" key="7">
    <source>
        <dbReference type="ARBA" id="ARBA00023295"/>
    </source>
</evidence>
<keyword evidence="5" id="KW-0378">Hydrolase</keyword>
<gene>
    <name evidence="11" type="ORF">P170DRAFT_344344</name>
</gene>
<comment type="caution">
    <text evidence="11">The sequence shown here is derived from an EMBL/GenBank/DDBJ whole genome shotgun (WGS) entry which is preliminary data.</text>
</comment>
<dbReference type="PANTHER" id="PTHR12145">
    <property type="entry name" value="MANNAN ENDO-1,6-ALPHA-MANNOSIDASE DCW1"/>
    <property type="match status" value="1"/>
</dbReference>
<dbReference type="GO" id="GO:0016052">
    <property type="term" value="P:carbohydrate catabolic process"/>
    <property type="evidence" value="ECO:0007669"/>
    <property type="project" value="InterPro"/>
</dbReference>
<proteinExistence type="inferred from homology"/>
<dbReference type="EMBL" id="MSFO01000001">
    <property type="protein sequence ID" value="PLB55690.1"/>
    <property type="molecule type" value="Genomic_DNA"/>
</dbReference>
<keyword evidence="6" id="KW-0325">Glycoprotein</keyword>
<organism evidence="11 12">
    <name type="scientific">Aspergillus steynii IBT 23096</name>
    <dbReference type="NCBI Taxonomy" id="1392250"/>
    <lineage>
        <taxon>Eukaryota</taxon>
        <taxon>Fungi</taxon>
        <taxon>Dikarya</taxon>
        <taxon>Ascomycota</taxon>
        <taxon>Pezizomycotina</taxon>
        <taxon>Eurotiomycetes</taxon>
        <taxon>Eurotiomycetidae</taxon>
        <taxon>Eurotiales</taxon>
        <taxon>Aspergillaceae</taxon>
        <taxon>Aspergillus</taxon>
        <taxon>Aspergillus subgen. Circumdati</taxon>
    </lineage>
</organism>
<dbReference type="AlphaFoldDB" id="A0A2I2GS45"/>
<dbReference type="Pfam" id="PF03663">
    <property type="entry name" value="Glyco_hydro_76"/>
    <property type="match status" value="1"/>
</dbReference>
<evidence type="ECO:0000256" key="5">
    <source>
        <dbReference type="ARBA" id="ARBA00022801"/>
    </source>
</evidence>
<evidence type="ECO:0000313" key="12">
    <source>
        <dbReference type="Proteomes" id="UP000234275"/>
    </source>
</evidence>
<feature type="compositionally biased region" description="Basic and acidic residues" evidence="8">
    <location>
        <begin position="495"/>
        <end position="518"/>
    </location>
</feature>
<comment type="similarity">
    <text evidence="2">Belongs to the glycosyl hydrolase 76 family.</text>
</comment>
<keyword evidence="7" id="KW-0326">Glycosidase</keyword>
<keyword evidence="9" id="KW-1133">Transmembrane helix</keyword>
<dbReference type="RefSeq" id="XP_024710992.1">
    <property type="nucleotide sequence ID" value="XM_024843452.1"/>
</dbReference>
<dbReference type="OrthoDB" id="4312517at2759"/>
<dbReference type="SUPFAM" id="SSF48208">
    <property type="entry name" value="Six-hairpin glycosidases"/>
    <property type="match status" value="1"/>
</dbReference>
<evidence type="ECO:0000313" key="11">
    <source>
        <dbReference type="EMBL" id="PLB55690.1"/>
    </source>
</evidence>
<evidence type="ECO:0000256" key="10">
    <source>
        <dbReference type="SAM" id="SignalP"/>
    </source>
</evidence>
<evidence type="ECO:0000256" key="3">
    <source>
        <dbReference type="ARBA" id="ARBA00012350"/>
    </source>
</evidence>
<feature type="compositionally biased region" description="Polar residues" evidence="8">
    <location>
        <begin position="464"/>
        <end position="485"/>
    </location>
</feature>
<keyword evidence="9" id="KW-0472">Membrane</keyword>
<dbReference type="GO" id="GO:0008496">
    <property type="term" value="F:mannan endo-1,6-alpha-mannosidase activity"/>
    <property type="evidence" value="ECO:0007669"/>
    <property type="project" value="UniProtKB-EC"/>
</dbReference>
<dbReference type="STRING" id="1392250.A0A2I2GS45"/>
<dbReference type="InterPro" id="IPR014480">
    <property type="entry name" value="Mannan-1_6-alpha_mannosidase"/>
</dbReference>
<evidence type="ECO:0000256" key="2">
    <source>
        <dbReference type="ARBA" id="ARBA00009699"/>
    </source>
</evidence>
<dbReference type="CDD" id="cd12087">
    <property type="entry name" value="TM_EGFR-like"/>
    <property type="match status" value="1"/>
</dbReference>
<evidence type="ECO:0000256" key="1">
    <source>
        <dbReference type="ARBA" id="ARBA00001452"/>
    </source>
</evidence>
<feature type="chain" id="PRO_5014173931" description="mannan endo-1,6-alpha-mannosidase" evidence="10">
    <location>
        <begin position="28"/>
        <end position="524"/>
    </location>
</feature>
<evidence type="ECO:0000256" key="8">
    <source>
        <dbReference type="SAM" id="MobiDB-lite"/>
    </source>
</evidence>
<dbReference type="PANTHER" id="PTHR12145:SF37">
    <property type="entry name" value="MANNAN ENDO-1,6-ALPHA-MANNOSIDASE"/>
    <property type="match status" value="1"/>
</dbReference>
<name>A0A2I2GS45_9EURO</name>
<evidence type="ECO:0000256" key="9">
    <source>
        <dbReference type="SAM" id="Phobius"/>
    </source>
</evidence>
<feature type="signal peptide" evidence="10">
    <location>
        <begin position="1"/>
        <end position="27"/>
    </location>
</feature>
<evidence type="ECO:0000256" key="4">
    <source>
        <dbReference type="ARBA" id="ARBA00022729"/>
    </source>
</evidence>
<keyword evidence="9" id="KW-0812">Transmembrane</keyword>
<dbReference type="VEuPathDB" id="FungiDB:P170DRAFT_344344"/>
<dbReference type="GeneID" id="36551152"/>
<evidence type="ECO:0000256" key="6">
    <source>
        <dbReference type="ARBA" id="ARBA00023180"/>
    </source>
</evidence>
<dbReference type="InterPro" id="IPR005198">
    <property type="entry name" value="Glyco_hydro_76"/>
</dbReference>
<feature type="transmembrane region" description="Helical" evidence="9">
    <location>
        <begin position="417"/>
        <end position="440"/>
    </location>
</feature>
<protein>
    <recommendedName>
        <fullName evidence="3">mannan endo-1,6-alpha-mannosidase</fullName>
        <ecNumber evidence="3">3.2.1.101</ecNumber>
    </recommendedName>
</protein>
<accession>A0A2I2GS45</accession>
<dbReference type="Proteomes" id="UP000234275">
    <property type="component" value="Unassembled WGS sequence"/>
</dbReference>
<dbReference type="GO" id="GO:0009272">
    <property type="term" value="P:fungal-type cell wall biogenesis"/>
    <property type="evidence" value="ECO:0007669"/>
    <property type="project" value="TreeGrafter"/>
</dbReference>
<comment type="catalytic activity">
    <reaction evidence="1">
        <text>Random hydrolysis of (1-&gt;6)-alpha-D-mannosidic linkages in unbranched (1-&gt;6)-mannans.</text>
        <dbReference type="EC" id="3.2.1.101"/>
    </reaction>
</comment>
<dbReference type="Gene3D" id="1.50.10.20">
    <property type="match status" value="1"/>
</dbReference>
<reference evidence="11 12" key="1">
    <citation type="submission" date="2016-12" db="EMBL/GenBank/DDBJ databases">
        <title>The genomes of Aspergillus section Nigri reveals drivers in fungal speciation.</title>
        <authorList>
            <consortium name="DOE Joint Genome Institute"/>
            <person name="Vesth T.C."/>
            <person name="Nybo J."/>
            <person name="Theobald S."/>
            <person name="Brandl J."/>
            <person name="Frisvad J.C."/>
            <person name="Nielsen K.F."/>
            <person name="Lyhne E.K."/>
            <person name="Kogle M.E."/>
            <person name="Kuo A."/>
            <person name="Riley R."/>
            <person name="Clum A."/>
            <person name="Nolan M."/>
            <person name="Lipzen A."/>
            <person name="Salamov A."/>
            <person name="Henrissat B."/>
            <person name="Wiebenga A."/>
            <person name="De Vries R.P."/>
            <person name="Grigoriev I.V."/>
            <person name="Mortensen U.H."/>
            <person name="Andersen M.R."/>
            <person name="Baker S.E."/>
        </authorList>
    </citation>
    <scope>NUCLEOTIDE SEQUENCE [LARGE SCALE GENOMIC DNA]</scope>
    <source>
        <strain evidence="11 12">IBT 23096</strain>
    </source>
</reference>
<dbReference type="EC" id="3.2.1.101" evidence="3"/>
<sequence length="524" mass="57277">MVPWKMSCRWSMVLAIWVLAVTTTVSALELDIHDYGSVAIAAATTVRNMFSNSTSLDGSINPMNVGDEWKEIDDERTLSSDEGEAYITLIRYWNATGDVLYNDLITKRMDSKRGVENDYRPRKSNGTCRQAVWGLAAMTAAETNFPQGKSMPSWLFLAKRVFSTLSYMYDKSFCDGGIVCSSEAPNEKDALANGMFFQLAARLAYATTDDYERKIYTGAAVMAWEWGVKTQMLDENKWSVAMSVKNTTEGGSTCAPSTRSEWSYMYGLYLSGAAYLLKLNEGLSWEERVPNLLYSVLNKFFIDDVMRELGPRGDLGTNETIVPEMQSQIGMLASSLATVANLIPETAEYIAPSLRITATAAAKQCSGSENGTVCGSEWTSPIYDQNPSLGNSMSAVNVFTSVLTLPEAPKKTLANKAIVGIAVGSGGGVVLIAAAIFLAVRRHKKNREKTGSDTEYSPCHFDPSQDTSCITPHSNGALESTSELPTSKEGGAQTLRHELDGNDIPVEQHEDAISREITPRPGNR</sequence>
<feature type="region of interest" description="Disordered" evidence="8">
    <location>
        <begin position="446"/>
        <end position="524"/>
    </location>
</feature>
<dbReference type="InterPro" id="IPR008928">
    <property type="entry name" value="6-hairpin_glycosidase_sf"/>
</dbReference>